<dbReference type="Proteomes" id="UP001499990">
    <property type="component" value="Unassembled WGS sequence"/>
</dbReference>
<evidence type="ECO:0000256" key="1">
    <source>
        <dbReference type="SAM" id="MobiDB-lite"/>
    </source>
</evidence>
<feature type="compositionally biased region" description="Basic and acidic residues" evidence="1">
    <location>
        <begin position="40"/>
        <end position="49"/>
    </location>
</feature>
<accession>A0ABP6SHX8</accession>
<gene>
    <name evidence="2" type="ORF">GCM10020367_47870</name>
</gene>
<protein>
    <recommendedName>
        <fullName evidence="4">WXG100 family type VII secretion target</fullName>
    </recommendedName>
</protein>
<comment type="caution">
    <text evidence="2">The sequence shown here is derived from an EMBL/GenBank/DDBJ whole genome shotgun (WGS) entry which is preliminary data.</text>
</comment>
<dbReference type="RefSeq" id="WP_345041105.1">
    <property type="nucleotide sequence ID" value="NZ_BAAAYL010000001.1"/>
</dbReference>
<proteinExistence type="predicted"/>
<evidence type="ECO:0008006" key="4">
    <source>
        <dbReference type="Google" id="ProtNLM"/>
    </source>
</evidence>
<sequence>MSFEEEWAAARTGGRGDQDLNTDAAKKSKAANAIETDFEPNTRKAGDRADETTAMAVSEFTGWATGSGLKKAQEGWEKQVQGLMRRLSGEKTALRGTSNLFVNNDIATGAGFSGLNKL</sequence>
<keyword evidence="3" id="KW-1185">Reference proteome</keyword>
<reference evidence="3" key="1">
    <citation type="journal article" date="2019" name="Int. J. Syst. Evol. Microbiol.">
        <title>The Global Catalogue of Microorganisms (GCM) 10K type strain sequencing project: providing services to taxonomists for standard genome sequencing and annotation.</title>
        <authorList>
            <consortium name="The Broad Institute Genomics Platform"/>
            <consortium name="The Broad Institute Genome Sequencing Center for Infectious Disease"/>
            <person name="Wu L."/>
            <person name="Ma J."/>
        </authorList>
    </citation>
    <scope>NUCLEOTIDE SEQUENCE [LARGE SCALE GENOMIC DNA]</scope>
    <source>
        <strain evidence="3">JCM 9651</strain>
    </source>
</reference>
<feature type="region of interest" description="Disordered" evidence="1">
    <location>
        <begin position="1"/>
        <end position="49"/>
    </location>
</feature>
<evidence type="ECO:0000313" key="2">
    <source>
        <dbReference type="EMBL" id="GAA3376384.1"/>
    </source>
</evidence>
<name>A0ABP6SHX8_9ACTN</name>
<organism evidence="2 3">
    <name type="scientific">Streptomyces sannanensis</name>
    <dbReference type="NCBI Taxonomy" id="285536"/>
    <lineage>
        <taxon>Bacteria</taxon>
        <taxon>Bacillati</taxon>
        <taxon>Actinomycetota</taxon>
        <taxon>Actinomycetes</taxon>
        <taxon>Kitasatosporales</taxon>
        <taxon>Streptomycetaceae</taxon>
        <taxon>Streptomyces</taxon>
    </lineage>
</organism>
<evidence type="ECO:0000313" key="3">
    <source>
        <dbReference type="Proteomes" id="UP001499990"/>
    </source>
</evidence>
<dbReference type="EMBL" id="BAAAYL010000001">
    <property type="protein sequence ID" value="GAA3376384.1"/>
    <property type="molecule type" value="Genomic_DNA"/>
</dbReference>